<organism evidence="2 3">
    <name type="scientific">Mycena sanguinolenta</name>
    <dbReference type="NCBI Taxonomy" id="230812"/>
    <lineage>
        <taxon>Eukaryota</taxon>
        <taxon>Fungi</taxon>
        <taxon>Dikarya</taxon>
        <taxon>Basidiomycota</taxon>
        <taxon>Agaricomycotina</taxon>
        <taxon>Agaricomycetes</taxon>
        <taxon>Agaricomycetidae</taxon>
        <taxon>Agaricales</taxon>
        <taxon>Marasmiineae</taxon>
        <taxon>Mycenaceae</taxon>
        <taxon>Mycena</taxon>
    </lineage>
</organism>
<feature type="chain" id="PRO_5034188003" evidence="1">
    <location>
        <begin position="25"/>
        <end position="182"/>
    </location>
</feature>
<comment type="caution">
    <text evidence="2">The sequence shown here is derived from an EMBL/GenBank/DDBJ whole genome shotgun (WGS) entry which is preliminary data.</text>
</comment>
<dbReference type="Proteomes" id="UP000623467">
    <property type="component" value="Unassembled WGS sequence"/>
</dbReference>
<sequence>MARAIFQFLSLTSLVLVQLSSTAAAPASDKFVTLVDPLGLEPVPIPASVVGVDAQGRTTYAYEITATTTVEGVTATLVEHATVVAANNFFSIKDEIAGPASTLIIDGACSQQGNGAVCTVDDSGVTGVMTIPAASMGTLVLDIPSAPTGKTNSASRRASISHSGVGVVGLVGITLSLAYQLI</sequence>
<keyword evidence="1" id="KW-0732">Signal</keyword>
<evidence type="ECO:0000313" key="2">
    <source>
        <dbReference type="EMBL" id="KAF7345283.1"/>
    </source>
</evidence>
<dbReference type="AlphaFoldDB" id="A0A8H7CRY9"/>
<reference evidence="2" key="1">
    <citation type="submission" date="2020-05" db="EMBL/GenBank/DDBJ databases">
        <title>Mycena genomes resolve the evolution of fungal bioluminescence.</title>
        <authorList>
            <person name="Tsai I.J."/>
        </authorList>
    </citation>
    <scope>NUCLEOTIDE SEQUENCE</scope>
    <source>
        <strain evidence="2">160909Yilan</strain>
    </source>
</reference>
<accession>A0A8H7CRY9</accession>
<proteinExistence type="predicted"/>
<gene>
    <name evidence="2" type="ORF">MSAN_01905000</name>
</gene>
<evidence type="ECO:0000256" key="1">
    <source>
        <dbReference type="SAM" id="SignalP"/>
    </source>
</evidence>
<name>A0A8H7CRY9_9AGAR</name>
<evidence type="ECO:0000313" key="3">
    <source>
        <dbReference type="Proteomes" id="UP000623467"/>
    </source>
</evidence>
<dbReference type="OrthoDB" id="4991875at2759"/>
<dbReference type="EMBL" id="JACAZH010000020">
    <property type="protein sequence ID" value="KAF7345283.1"/>
    <property type="molecule type" value="Genomic_DNA"/>
</dbReference>
<keyword evidence="3" id="KW-1185">Reference proteome</keyword>
<protein>
    <submittedName>
        <fullName evidence="2">Uncharacterized protein</fullName>
    </submittedName>
</protein>
<feature type="signal peptide" evidence="1">
    <location>
        <begin position="1"/>
        <end position="24"/>
    </location>
</feature>